<sequence length="288" mass="30816">MTDSSRPLVAAAWMSGAVVSFSSMAVAGRQLSGELDSFEMMMYRSFIGLFIVLAVGTATGKLREVRFDRLRLHLLRNLAHFTGQNLWFSALPLITLAQVFALEFTSPIWVVVFAVLFAGESLTRSRGLAVLLGFAGALLVARPGVGGDALGLAFAAASAICFAGSIVTTRMLTRSETILGVLFWLTVMQAVMGIVAVGWDGDVAWPRASSWPLVILIGCAGLLAHTCVTNALAVAPAIVVTPMDFVRLPAIAIVGALFYGEALDLWVLLGALMIFTGNWFNLFAQTRR</sequence>
<dbReference type="RefSeq" id="WP_109758472.1">
    <property type="nucleotide sequence ID" value="NZ_CP034588.1"/>
</dbReference>
<reference evidence="8 9" key="1">
    <citation type="submission" date="2018-05" db="EMBL/GenBank/DDBJ databases">
        <title>Genomic Encyclopedia of Type Strains, Phase IV (KMG-IV): sequencing the most valuable type-strain genomes for metagenomic binning, comparative biology and taxonomic classification.</title>
        <authorList>
            <person name="Goeker M."/>
        </authorList>
    </citation>
    <scope>NUCLEOTIDE SEQUENCE [LARGE SCALE GENOMIC DNA]</scope>
    <source>
        <strain evidence="8 9">DSM 103371</strain>
    </source>
</reference>
<keyword evidence="9" id="KW-1185">Reference proteome</keyword>
<feature type="domain" description="EamA" evidence="7">
    <location>
        <begin position="150"/>
        <end position="280"/>
    </location>
</feature>
<evidence type="ECO:0000256" key="3">
    <source>
        <dbReference type="ARBA" id="ARBA00022692"/>
    </source>
</evidence>
<evidence type="ECO:0000256" key="4">
    <source>
        <dbReference type="ARBA" id="ARBA00022989"/>
    </source>
</evidence>
<evidence type="ECO:0000256" key="2">
    <source>
        <dbReference type="ARBA" id="ARBA00009853"/>
    </source>
</evidence>
<dbReference type="InterPro" id="IPR000620">
    <property type="entry name" value="EamA_dom"/>
</dbReference>
<dbReference type="InterPro" id="IPR037185">
    <property type="entry name" value="EmrE-like"/>
</dbReference>
<dbReference type="Proteomes" id="UP000245390">
    <property type="component" value="Unassembled WGS sequence"/>
</dbReference>
<feature type="transmembrane region" description="Helical" evidence="6">
    <location>
        <begin position="74"/>
        <end position="94"/>
    </location>
</feature>
<dbReference type="KEGG" id="salo:EF888_11420"/>
<feature type="transmembrane region" description="Helical" evidence="6">
    <location>
        <begin position="43"/>
        <end position="62"/>
    </location>
</feature>
<dbReference type="SUPFAM" id="SSF103481">
    <property type="entry name" value="Multidrug resistance efflux transporter EmrE"/>
    <property type="match status" value="2"/>
</dbReference>
<evidence type="ECO:0000256" key="5">
    <source>
        <dbReference type="ARBA" id="ARBA00023136"/>
    </source>
</evidence>
<proteinExistence type="inferred from homology"/>
<dbReference type="GO" id="GO:0016020">
    <property type="term" value="C:membrane"/>
    <property type="evidence" value="ECO:0007669"/>
    <property type="project" value="UniProtKB-SubCell"/>
</dbReference>
<gene>
    <name evidence="8" type="ORF">C8D95_102558</name>
</gene>
<keyword evidence="4 6" id="KW-1133">Transmembrane helix</keyword>
<feature type="domain" description="EamA" evidence="7">
    <location>
        <begin position="11"/>
        <end position="141"/>
    </location>
</feature>
<evidence type="ECO:0000313" key="8">
    <source>
        <dbReference type="EMBL" id="PWK57908.1"/>
    </source>
</evidence>
<feature type="transmembrane region" description="Helical" evidence="6">
    <location>
        <begin position="100"/>
        <end position="119"/>
    </location>
</feature>
<comment type="caution">
    <text evidence="8">The sequence shown here is derived from an EMBL/GenBank/DDBJ whole genome shotgun (WGS) entry which is preliminary data.</text>
</comment>
<evidence type="ECO:0000313" key="9">
    <source>
        <dbReference type="Proteomes" id="UP000245390"/>
    </source>
</evidence>
<evidence type="ECO:0000259" key="7">
    <source>
        <dbReference type="Pfam" id="PF00892"/>
    </source>
</evidence>
<dbReference type="EMBL" id="QGGV01000002">
    <property type="protein sequence ID" value="PWK57908.1"/>
    <property type="molecule type" value="Genomic_DNA"/>
</dbReference>
<name>A0A316GAJ9_9RHOB</name>
<feature type="transmembrane region" description="Helical" evidence="6">
    <location>
        <begin position="245"/>
        <end position="260"/>
    </location>
</feature>
<accession>A0A316GAJ9</accession>
<dbReference type="Pfam" id="PF00892">
    <property type="entry name" value="EamA"/>
    <property type="match status" value="2"/>
</dbReference>
<keyword evidence="5 6" id="KW-0472">Membrane</keyword>
<dbReference type="AlphaFoldDB" id="A0A316GAJ9"/>
<comment type="subcellular location">
    <subcellularLocation>
        <location evidence="1">Membrane</location>
        <topology evidence="1">Multi-pass membrane protein</topology>
    </subcellularLocation>
</comment>
<evidence type="ECO:0000256" key="1">
    <source>
        <dbReference type="ARBA" id="ARBA00004141"/>
    </source>
</evidence>
<dbReference type="PANTHER" id="PTHR22911">
    <property type="entry name" value="ACYL-MALONYL CONDENSING ENZYME-RELATED"/>
    <property type="match status" value="1"/>
</dbReference>
<feature type="transmembrane region" description="Helical" evidence="6">
    <location>
        <begin position="126"/>
        <end position="143"/>
    </location>
</feature>
<keyword evidence="3 6" id="KW-0812">Transmembrane</keyword>
<feature type="transmembrane region" description="Helical" evidence="6">
    <location>
        <begin position="149"/>
        <end position="167"/>
    </location>
</feature>
<dbReference type="OrthoDB" id="9810329at2"/>
<feature type="transmembrane region" description="Helical" evidence="6">
    <location>
        <begin position="179"/>
        <end position="199"/>
    </location>
</feature>
<feature type="transmembrane region" description="Helical" evidence="6">
    <location>
        <begin position="211"/>
        <end position="233"/>
    </location>
</feature>
<feature type="transmembrane region" description="Helical" evidence="6">
    <location>
        <begin position="266"/>
        <end position="284"/>
    </location>
</feature>
<protein>
    <submittedName>
        <fullName evidence="8">Threonine/homoserine efflux transporter RhtA</fullName>
    </submittedName>
</protein>
<evidence type="ECO:0000256" key="6">
    <source>
        <dbReference type="SAM" id="Phobius"/>
    </source>
</evidence>
<comment type="similarity">
    <text evidence="2">Belongs to the drug/metabolite transporter (DMT) superfamily. 10 TMS drug/metabolite exporter (DME) (TC 2.A.7.3) family.</text>
</comment>
<dbReference type="PANTHER" id="PTHR22911:SF6">
    <property type="entry name" value="SOLUTE CARRIER FAMILY 35 MEMBER G1"/>
    <property type="match status" value="1"/>
</dbReference>
<organism evidence="8 9">
    <name type="scientific">Silicimonas algicola</name>
    <dbReference type="NCBI Taxonomy" id="1826607"/>
    <lineage>
        <taxon>Bacteria</taxon>
        <taxon>Pseudomonadati</taxon>
        <taxon>Pseudomonadota</taxon>
        <taxon>Alphaproteobacteria</taxon>
        <taxon>Rhodobacterales</taxon>
        <taxon>Paracoccaceae</taxon>
    </lineage>
</organism>